<dbReference type="Gene3D" id="3.30.70.330">
    <property type="match status" value="1"/>
</dbReference>
<proteinExistence type="predicted"/>
<dbReference type="SUPFAM" id="SSF54928">
    <property type="entry name" value="RNA-binding domain, RBD"/>
    <property type="match status" value="1"/>
</dbReference>
<protein>
    <submittedName>
        <fullName evidence="1">Uncharacterized protein</fullName>
    </submittedName>
</protein>
<organism evidence="1 2">
    <name type="scientific">Trichocladium antarcticum</name>
    <dbReference type="NCBI Taxonomy" id="1450529"/>
    <lineage>
        <taxon>Eukaryota</taxon>
        <taxon>Fungi</taxon>
        <taxon>Dikarya</taxon>
        <taxon>Ascomycota</taxon>
        <taxon>Pezizomycotina</taxon>
        <taxon>Sordariomycetes</taxon>
        <taxon>Sordariomycetidae</taxon>
        <taxon>Sordariales</taxon>
        <taxon>Chaetomiaceae</taxon>
        <taxon>Trichocladium</taxon>
    </lineage>
</organism>
<dbReference type="InterPro" id="IPR012677">
    <property type="entry name" value="Nucleotide-bd_a/b_plait_sf"/>
</dbReference>
<dbReference type="AlphaFoldDB" id="A0AAN6UKM4"/>
<evidence type="ECO:0000313" key="2">
    <source>
        <dbReference type="Proteomes" id="UP001304895"/>
    </source>
</evidence>
<sequence>MSESDPFSTPSSPARTVASASSQALALTAVPENDQLSLVCNPYIYGPVPAEIRAVRSQQLNRLTEGALGVPTQDVALNPDNFPFIESCSQAGAVSHGVVKIRNIPFGTKRAELIAFLGRNSKILNDNQEPVHIIMERVSSKTQDAYVEFLTLHDAMRAVDRHTTEGQRGRTSRLGDRPVDVQLSSQSALMRDLFPLAAGVVWDGSKPVIQAPIDGEPWKTFKGFVTEEEMTMLVKHVEIPQRSPYSKECPQRPYECMISTIKKLPWYMSNHITVRQRHAVYNATIKLVALLIQALQRMPRLHETVINEQLLKRLSTAAMLCPGFSVVQKDNIAVVAHLDENHVRLFNQPRFADMWTHLHALCPKPNTPLDVLEWYIAIVREETARHVARQSITHRNEIHARGGGTTGQYFGYLWCEMGLPIGKQFDGVTLRDLARREAATMERVLRRAFPYRN</sequence>
<comment type="caution">
    <text evidence="1">The sequence shown here is derived from an EMBL/GenBank/DDBJ whole genome shotgun (WGS) entry which is preliminary data.</text>
</comment>
<dbReference type="InterPro" id="IPR035979">
    <property type="entry name" value="RBD_domain_sf"/>
</dbReference>
<dbReference type="GO" id="GO:0003676">
    <property type="term" value="F:nucleic acid binding"/>
    <property type="evidence" value="ECO:0007669"/>
    <property type="project" value="InterPro"/>
</dbReference>
<dbReference type="Proteomes" id="UP001304895">
    <property type="component" value="Unassembled WGS sequence"/>
</dbReference>
<dbReference type="CDD" id="cd12254">
    <property type="entry name" value="RRM_hnRNPH_ESRPs_RBM12_like"/>
    <property type="match status" value="1"/>
</dbReference>
<keyword evidence="2" id="KW-1185">Reference proteome</keyword>
<evidence type="ECO:0000313" key="1">
    <source>
        <dbReference type="EMBL" id="KAK4133456.1"/>
    </source>
</evidence>
<dbReference type="EMBL" id="MU853412">
    <property type="protein sequence ID" value="KAK4133456.1"/>
    <property type="molecule type" value="Genomic_DNA"/>
</dbReference>
<reference evidence="1" key="1">
    <citation type="journal article" date="2023" name="Mol. Phylogenet. Evol.">
        <title>Genome-scale phylogeny and comparative genomics of the fungal order Sordariales.</title>
        <authorList>
            <person name="Hensen N."/>
            <person name="Bonometti L."/>
            <person name="Westerberg I."/>
            <person name="Brannstrom I.O."/>
            <person name="Guillou S."/>
            <person name="Cros-Aarteil S."/>
            <person name="Calhoun S."/>
            <person name="Haridas S."/>
            <person name="Kuo A."/>
            <person name="Mondo S."/>
            <person name="Pangilinan J."/>
            <person name="Riley R."/>
            <person name="LaButti K."/>
            <person name="Andreopoulos B."/>
            <person name="Lipzen A."/>
            <person name="Chen C."/>
            <person name="Yan M."/>
            <person name="Daum C."/>
            <person name="Ng V."/>
            <person name="Clum A."/>
            <person name="Steindorff A."/>
            <person name="Ohm R.A."/>
            <person name="Martin F."/>
            <person name="Silar P."/>
            <person name="Natvig D.O."/>
            <person name="Lalanne C."/>
            <person name="Gautier V."/>
            <person name="Ament-Velasquez S.L."/>
            <person name="Kruys A."/>
            <person name="Hutchinson M.I."/>
            <person name="Powell A.J."/>
            <person name="Barry K."/>
            <person name="Miller A.N."/>
            <person name="Grigoriev I.V."/>
            <person name="Debuchy R."/>
            <person name="Gladieux P."/>
            <person name="Hiltunen Thoren M."/>
            <person name="Johannesson H."/>
        </authorList>
    </citation>
    <scope>NUCLEOTIDE SEQUENCE</scope>
    <source>
        <strain evidence="1">CBS 123565</strain>
    </source>
</reference>
<accession>A0AAN6UKM4</accession>
<reference evidence="1" key="2">
    <citation type="submission" date="2023-05" db="EMBL/GenBank/DDBJ databases">
        <authorList>
            <consortium name="Lawrence Berkeley National Laboratory"/>
            <person name="Steindorff A."/>
            <person name="Hensen N."/>
            <person name="Bonometti L."/>
            <person name="Westerberg I."/>
            <person name="Brannstrom I.O."/>
            <person name="Guillou S."/>
            <person name="Cros-Aarteil S."/>
            <person name="Calhoun S."/>
            <person name="Haridas S."/>
            <person name="Kuo A."/>
            <person name="Mondo S."/>
            <person name="Pangilinan J."/>
            <person name="Riley R."/>
            <person name="Labutti K."/>
            <person name="Andreopoulos B."/>
            <person name="Lipzen A."/>
            <person name="Chen C."/>
            <person name="Yanf M."/>
            <person name="Daum C."/>
            <person name="Ng V."/>
            <person name="Clum A."/>
            <person name="Ohm R."/>
            <person name="Martin F."/>
            <person name="Silar P."/>
            <person name="Natvig D."/>
            <person name="Lalanne C."/>
            <person name="Gautier V."/>
            <person name="Ament-Velasquez S.L."/>
            <person name="Kruys A."/>
            <person name="Hutchinson M.I."/>
            <person name="Powell A.J."/>
            <person name="Barry K."/>
            <person name="Miller A.N."/>
            <person name="Grigoriev I.V."/>
            <person name="Debuchy R."/>
            <person name="Gladieux P."/>
            <person name="Thoren M.H."/>
            <person name="Johannesson H."/>
        </authorList>
    </citation>
    <scope>NUCLEOTIDE SEQUENCE</scope>
    <source>
        <strain evidence="1">CBS 123565</strain>
    </source>
</reference>
<gene>
    <name evidence="1" type="ORF">BT67DRAFT_383001</name>
</gene>
<name>A0AAN6UKM4_9PEZI</name>